<dbReference type="NCBIfam" id="TIGR01417">
    <property type="entry name" value="PTS_I_fam"/>
    <property type="match status" value="1"/>
</dbReference>
<evidence type="ECO:0000259" key="23">
    <source>
        <dbReference type="Pfam" id="PF05524"/>
    </source>
</evidence>
<reference evidence="24 25" key="1">
    <citation type="submission" date="2017-08" db="EMBL/GenBank/DDBJ databases">
        <authorList>
            <person name="de Groot N.N."/>
        </authorList>
    </citation>
    <scope>NUCLEOTIDE SEQUENCE [LARGE SCALE GENOMIC DNA]</scope>
    <source>
        <strain evidence="24 25">HM2</strain>
    </source>
</reference>
<dbReference type="SUPFAM" id="SSF47831">
    <property type="entry name" value="Enzyme I of the PEP:sugar phosphotransferase system HPr-binding (sub)domain"/>
    <property type="match status" value="1"/>
</dbReference>
<keyword evidence="9 17" id="KW-0963">Cytoplasm</keyword>
<dbReference type="PROSITE" id="PS00742">
    <property type="entry name" value="PEP_ENZYMES_2"/>
    <property type="match status" value="1"/>
</dbReference>
<dbReference type="Gene3D" id="1.10.274.10">
    <property type="entry name" value="PtsI, HPr-binding domain"/>
    <property type="match status" value="1"/>
</dbReference>
<keyword evidence="14 17" id="KW-0418">Kinase</keyword>
<dbReference type="InterPro" id="IPR023151">
    <property type="entry name" value="PEP_util_CS"/>
</dbReference>
<dbReference type="GO" id="GO:0009401">
    <property type="term" value="P:phosphoenolpyruvate-dependent sugar phosphotransferase system"/>
    <property type="evidence" value="ECO:0007669"/>
    <property type="project" value="UniProtKB-KW"/>
</dbReference>
<evidence type="ECO:0000313" key="24">
    <source>
        <dbReference type="EMBL" id="SUQ24964.1"/>
    </source>
</evidence>
<dbReference type="GO" id="GO:0016301">
    <property type="term" value="F:kinase activity"/>
    <property type="evidence" value="ECO:0007669"/>
    <property type="project" value="UniProtKB-KW"/>
</dbReference>
<evidence type="ECO:0000256" key="16">
    <source>
        <dbReference type="ARBA" id="ARBA00033235"/>
    </source>
</evidence>
<dbReference type="GO" id="GO:0008965">
    <property type="term" value="F:phosphoenolpyruvate-protein phosphotransferase activity"/>
    <property type="evidence" value="ECO:0007669"/>
    <property type="project" value="UniProtKB-EC"/>
</dbReference>
<proteinExistence type="inferred from homology"/>
<evidence type="ECO:0000256" key="15">
    <source>
        <dbReference type="ARBA" id="ARBA00022842"/>
    </source>
</evidence>
<dbReference type="RefSeq" id="WP_088660756.1">
    <property type="nucleotide sequence ID" value="NZ_UHJL01000003.1"/>
</dbReference>
<feature type="active site" description="Proton donor" evidence="18">
    <location>
        <position position="525"/>
    </location>
</feature>
<dbReference type="Proteomes" id="UP000255423">
    <property type="component" value="Unassembled WGS sequence"/>
</dbReference>
<comment type="subcellular location">
    <subcellularLocation>
        <location evidence="4 17">Cytoplasm</location>
    </subcellularLocation>
</comment>
<organism evidence="24 25">
    <name type="scientific">Fibrobacter succinogenes</name>
    <name type="common">Bacteroides succinogenes</name>
    <dbReference type="NCBI Taxonomy" id="833"/>
    <lineage>
        <taxon>Bacteria</taxon>
        <taxon>Pseudomonadati</taxon>
        <taxon>Fibrobacterota</taxon>
        <taxon>Fibrobacteria</taxon>
        <taxon>Fibrobacterales</taxon>
        <taxon>Fibrobacteraceae</taxon>
        <taxon>Fibrobacter</taxon>
    </lineage>
</organism>
<dbReference type="Pfam" id="PF00391">
    <property type="entry name" value="PEP-utilizers"/>
    <property type="match status" value="1"/>
</dbReference>
<dbReference type="Pfam" id="PF05524">
    <property type="entry name" value="PEP-utilisers_N"/>
    <property type="match status" value="1"/>
</dbReference>
<evidence type="ECO:0000256" key="3">
    <source>
        <dbReference type="ARBA" id="ARBA00002728"/>
    </source>
</evidence>
<evidence type="ECO:0000256" key="9">
    <source>
        <dbReference type="ARBA" id="ARBA00022490"/>
    </source>
</evidence>
<dbReference type="Pfam" id="PF02896">
    <property type="entry name" value="PEP-utilizers_C"/>
    <property type="match status" value="1"/>
</dbReference>
<dbReference type="EC" id="2.7.3.9" evidence="6 17"/>
<evidence type="ECO:0000256" key="6">
    <source>
        <dbReference type="ARBA" id="ARBA00012232"/>
    </source>
</evidence>
<evidence type="ECO:0000256" key="11">
    <source>
        <dbReference type="ARBA" id="ARBA00022679"/>
    </source>
</evidence>
<evidence type="ECO:0000256" key="5">
    <source>
        <dbReference type="ARBA" id="ARBA00007837"/>
    </source>
</evidence>
<evidence type="ECO:0000256" key="19">
    <source>
        <dbReference type="PIRSR" id="PIRSR000732-2"/>
    </source>
</evidence>
<dbReference type="InterPro" id="IPR008279">
    <property type="entry name" value="PEP-util_enz_mobile_dom"/>
</dbReference>
<evidence type="ECO:0000256" key="10">
    <source>
        <dbReference type="ARBA" id="ARBA00022597"/>
    </source>
</evidence>
<sequence length="610" mass="67814">MTTSTKNPADFVAKTANEVKSQRIELVGVPSSPGFAMGTVFPVANREFSVVDETLPESRLAAEEQMFLKAISKTSKEIAHIKEISESRAGVKDSLIFATHLMILQDPGLVNGVLDKIKKKHKNAKWAVHVVFNAYIEKFEKIDSPAMRDKATDLRDLYNRLMSAMDDSGPVLEDVSDEEGIVLVAHEFVPSFLMTLKPGQVNAIVMDTGGRTSHVAILSRALQIPAVSGLRNVAALVKSGDTIIVDGADGKVIINPNEEDIRKFHERQEMFERQRRELFTMRQLEPMTRDGKYIVLHANIEIPTEADKVTDFGATGIGLYRSEFLFFRKDTPTEKEQESAYRHILEKMDPYPVVIRTLDAGGDKLVSGVSAVNESNPFMGWRSIRVCLDREDIFITQLRALLLANTKGNLRILLPMISSMTELRRAKACIAKARKQLEDEGHKLPVVKIGSMIEVPAAVMIVDKLAKEVDFFSLGTNDLIQFTLAVDRTNELITDMFQPHHPAVLSMIYQTVVAAHREGIPVAVCGEMCTDPMSVLLLVGLGVDELSMTPWSVMTTKKIIRSINFEDVRDAALTVLQMEDAESVNAFLHKKYAQTIMELGISGFVGQVEK</sequence>
<dbReference type="InterPro" id="IPR000121">
    <property type="entry name" value="PEP_util_C"/>
</dbReference>
<gene>
    <name evidence="24" type="ORF">SAMN05661053_2378</name>
</gene>
<evidence type="ECO:0000259" key="21">
    <source>
        <dbReference type="Pfam" id="PF00391"/>
    </source>
</evidence>
<dbReference type="PRINTS" id="PR01736">
    <property type="entry name" value="PHPHTRNFRASE"/>
</dbReference>
<keyword evidence="13 17" id="KW-0479">Metal-binding</keyword>
<name>A0A380S7T3_FIBSU</name>
<feature type="binding site" evidence="19">
    <location>
        <position position="321"/>
    </location>
    <ligand>
        <name>phosphoenolpyruvate</name>
        <dbReference type="ChEBI" id="CHEBI:58702"/>
    </ligand>
</feature>
<dbReference type="InterPro" id="IPR050499">
    <property type="entry name" value="PEP-utilizing_PTS_enzyme"/>
</dbReference>
<evidence type="ECO:0000256" key="4">
    <source>
        <dbReference type="ARBA" id="ARBA00004496"/>
    </source>
</evidence>
<feature type="binding site" evidence="20">
    <location>
        <position position="478"/>
    </location>
    <ligand>
        <name>Mg(2+)</name>
        <dbReference type="ChEBI" id="CHEBI:18420"/>
    </ligand>
</feature>
<dbReference type="GO" id="GO:0005737">
    <property type="term" value="C:cytoplasm"/>
    <property type="evidence" value="ECO:0007669"/>
    <property type="project" value="UniProtKB-SubCell"/>
</dbReference>
<keyword evidence="12 17" id="KW-0598">Phosphotransferase system</keyword>
<evidence type="ECO:0000256" key="2">
    <source>
        <dbReference type="ARBA" id="ARBA00001946"/>
    </source>
</evidence>
<evidence type="ECO:0000256" key="17">
    <source>
        <dbReference type="PIRNR" id="PIRNR000732"/>
    </source>
</evidence>
<dbReference type="SUPFAM" id="SSF51621">
    <property type="entry name" value="Phosphoenolpyruvate/pyruvate domain"/>
    <property type="match status" value="1"/>
</dbReference>
<comment type="catalytic activity">
    <reaction evidence="1 17">
        <text>L-histidyl-[protein] + phosphoenolpyruvate = N(pros)-phospho-L-histidyl-[protein] + pyruvate</text>
        <dbReference type="Rhea" id="RHEA:23880"/>
        <dbReference type="Rhea" id="RHEA-COMP:9745"/>
        <dbReference type="Rhea" id="RHEA-COMP:9746"/>
        <dbReference type="ChEBI" id="CHEBI:15361"/>
        <dbReference type="ChEBI" id="CHEBI:29979"/>
        <dbReference type="ChEBI" id="CHEBI:58702"/>
        <dbReference type="ChEBI" id="CHEBI:64837"/>
        <dbReference type="EC" id="2.7.3.9"/>
    </reaction>
</comment>
<feature type="domain" description="PEP-utilising enzyme mobile" evidence="21">
    <location>
        <begin position="178"/>
        <end position="250"/>
    </location>
</feature>
<dbReference type="Gene3D" id="3.50.30.10">
    <property type="entry name" value="Phosphohistidine domain"/>
    <property type="match status" value="1"/>
</dbReference>
<feature type="binding site" evidence="19">
    <location>
        <position position="356"/>
    </location>
    <ligand>
        <name>phosphoenolpyruvate</name>
        <dbReference type="ChEBI" id="CHEBI:58702"/>
    </ligand>
</feature>
<evidence type="ECO:0000256" key="13">
    <source>
        <dbReference type="ARBA" id="ARBA00022723"/>
    </source>
</evidence>
<keyword evidence="10 17" id="KW-0762">Sugar transport</keyword>
<dbReference type="SUPFAM" id="SSF52009">
    <property type="entry name" value="Phosphohistidine domain"/>
    <property type="match status" value="1"/>
</dbReference>
<dbReference type="EMBL" id="UHJL01000003">
    <property type="protein sequence ID" value="SUQ24964.1"/>
    <property type="molecule type" value="Genomic_DNA"/>
</dbReference>
<feature type="binding site" evidence="20">
    <location>
        <position position="454"/>
    </location>
    <ligand>
        <name>Mg(2+)</name>
        <dbReference type="ChEBI" id="CHEBI:18420"/>
    </ligand>
</feature>
<dbReference type="InterPro" id="IPR024692">
    <property type="entry name" value="PTS_EI"/>
</dbReference>
<evidence type="ECO:0000256" key="18">
    <source>
        <dbReference type="PIRSR" id="PIRSR000732-1"/>
    </source>
</evidence>
<comment type="similarity">
    <text evidence="5 17">Belongs to the PEP-utilizing enzyme family.</text>
</comment>
<feature type="binding site" evidence="19">
    <location>
        <begin position="477"/>
        <end position="478"/>
    </location>
    <ligand>
        <name>phosphoenolpyruvate</name>
        <dbReference type="ChEBI" id="CHEBI:58702"/>
    </ligand>
</feature>
<dbReference type="InterPro" id="IPR008731">
    <property type="entry name" value="PTS_EIN"/>
</dbReference>
<protein>
    <recommendedName>
        <fullName evidence="7 17">Phosphoenolpyruvate-protein phosphotransferase</fullName>
        <ecNumber evidence="6 17">2.7.3.9</ecNumber>
    </recommendedName>
    <alternativeName>
        <fullName evidence="16 17">Phosphotransferase system, enzyme I</fullName>
    </alternativeName>
</protein>
<comment type="function">
    <text evidence="3 17">General (non sugar-specific) component of the phosphoenolpyruvate-dependent sugar phosphotransferase system (sugar PTS). This major carbohydrate active-transport system catalyzes the phosphorylation of incoming sugar substrates concomitantly with their translocation across the cell membrane. Enzyme I transfers the phosphoryl group from phosphoenolpyruvate (PEP) to the phosphoryl carrier protein (HPr).</text>
</comment>
<comment type="cofactor">
    <cofactor evidence="2 17 20">
        <name>Mg(2+)</name>
        <dbReference type="ChEBI" id="CHEBI:18420"/>
    </cofactor>
</comment>
<dbReference type="InterPro" id="IPR015813">
    <property type="entry name" value="Pyrv/PenolPyrv_kinase-like_dom"/>
</dbReference>
<dbReference type="InterPro" id="IPR006318">
    <property type="entry name" value="PTS_EI-like"/>
</dbReference>
<feature type="domain" description="PEP-utilising enzyme C-terminal" evidence="22">
    <location>
        <begin position="280"/>
        <end position="564"/>
    </location>
</feature>
<dbReference type="InterPro" id="IPR040442">
    <property type="entry name" value="Pyrv_kinase-like_dom_sf"/>
</dbReference>
<feature type="binding site" evidence="19">
    <location>
        <position position="488"/>
    </location>
    <ligand>
        <name>phosphoenolpyruvate</name>
        <dbReference type="ChEBI" id="CHEBI:58702"/>
    </ligand>
</feature>
<dbReference type="Gene3D" id="3.20.20.60">
    <property type="entry name" value="Phosphoenolpyruvate-binding domains"/>
    <property type="match status" value="1"/>
</dbReference>
<keyword evidence="8 17" id="KW-0813">Transport</keyword>
<evidence type="ECO:0000259" key="22">
    <source>
        <dbReference type="Pfam" id="PF02896"/>
    </source>
</evidence>
<evidence type="ECO:0000256" key="7">
    <source>
        <dbReference type="ARBA" id="ARBA00016544"/>
    </source>
</evidence>
<dbReference type="AlphaFoldDB" id="A0A380S7T3"/>
<accession>A0A380S7T3</accession>
<keyword evidence="15 17" id="KW-0460">Magnesium</keyword>
<dbReference type="InterPro" id="IPR036618">
    <property type="entry name" value="PtsI_HPr-bd_sf"/>
</dbReference>
<evidence type="ECO:0000256" key="14">
    <source>
        <dbReference type="ARBA" id="ARBA00022777"/>
    </source>
</evidence>
<keyword evidence="11 17" id="KW-0808">Transferase</keyword>
<dbReference type="PANTHER" id="PTHR46244">
    <property type="entry name" value="PHOSPHOENOLPYRUVATE-PROTEIN PHOSPHOTRANSFERASE"/>
    <property type="match status" value="1"/>
</dbReference>
<evidence type="ECO:0000256" key="1">
    <source>
        <dbReference type="ARBA" id="ARBA00000683"/>
    </source>
</evidence>
<feature type="active site" description="Tele-phosphohistidine intermediate" evidence="18">
    <location>
        <position position="214"/>
    </location>
</feature>
<evidence type="ECO:0000256" key="8">
    <source>
        <dbReference type="ARBA" id="ARBA00022448"/>
    </source>
</evidence>
<evidence type="ECO:0000313" key="25">
    <source>
        <dbReference type="Proteomes" id="UP000255423"/>
    </source>
</evidence>
<dbReference type="GO" id="GO:0046872">
    <property type="term" value="F:metal ion binding"/>
    <property type="evidence" value="ECO:0007669"/>
    <property type="project" value="UniProtKB-KW"/>
</dbReference>
<evidence type="ECO:0000256" key="20">
    <source>
        <dbReference type="PIRSR" id="PIRSR000732-3"/>
    </source>
</evidence>
<dbReference type="InterPro" id="IPR036637">
    <property type="entry name" value="Phosphohistidine_dom_sf"/>
</dbReference>
<dbReference type="PIRSF" id="PIRSF000732">
    <property type="entry name" value="PTS_enzyme_I"/>
    <property type="match status" value="1"/>
</dbReference>
<feature type="domain" description="Phosphotransferase system enzyme I N-terminal" evidence="23">
    <location>
        <begin position="28"/>
        <end position="149"/>
    </location>
</feature>
<evidence type="ECO:0000256" key="12">
    <source>
        <dbReference type="ARBA" id="ARBA00022683"/>
    </source>
</evidence>
<dbReference type="PANTHER" id="PTHR46244:SF3">
    <property type="entry name" value="PHOSPHOENOLPYRUVATE-PROTEIN PHOSPHOTRANSFERASE"/>
    <property type="match status" value="1"/>
</dbReference>